<dbReference type="Pfam" id="PF01833">
    <property type="entry name" value="TIG"/>
    <property type="match status" value="1"/>
</dbReference>
<dbReference type="CDD" id="cd00102">
    <property type="entry name" value="IPT"/>
    <property type="match status" value="1"/>
</dbReference>
<dbReference type="OrthoDB" id="1433363at2"/>
<reference evidence="3 4" key="1">
    <citation type="submission" date="2014-04" db="EMBL/GenBank/DDBJ databases">
        <title>Aquimarina sp. 22II-S11-z7 Genome Sequencing.</title>
        <authorList>
            <person name="Lai Q."/>
        </authorList>
    </citation>
    <scope>NUCLEOTIDE SEQUENCE [LARGE SCALE GENOMIC DNA]</scope>
    <source>
        <strain evidence="3 4">22II-S11-z7</strain>
    </source>
</reference>
<feature type="chain" id="PRO_5001515786" description="IPT/TIG domain-containing protein" evidence="1">
    <location>
        <begin position="20"/>
        <end position="394"/>
    </location>
</feature>
<feature type="domain" description="IPT/TIG" evidence="2">
    <location>
        <begin position="36"/>
        <end position="102"/>
    </location>
</feature>
<protein>
    <recommendedName>
        <fullName evidence="2">IPT/TIG domain-containing protein</fullName>
    </recommendedName>
</protein>
<dbReference type="InterPro" id="IPR013783">
    <property type="entry name" value="Ig-like_fold"/>
</dbReference>
<dbReference type="AlphaFoldDB" id="A0A023BUZ3"/>
<feature type="signal peptide" evidence="1">
    <location>
        <begin position="1"/>
        <end position="19"/>
    </location>
</feature>
<dbReference type="Proteomes" id="UP000023541">
    <property type="component" value="Unassembled WGS sequence"/>
</dbReference>
<gene>
    <name evidence="3" type="ORF">ATO12_18005</name>
</gene>
<dbReference type="InterPro" id="IPR002909">
    <property type="entry name" value="IPT_dom"/>
</dbReference>
<evidence type="ECO:0000256" key="1">
    <source>
        <dbReference type="SAM" id="SignalP"/>
    </source>
</evidence>
<proteinExistence type="predicted"/>
<keyword evidence="1" id="KW-0732">Signal</keyword>
<dbReference type="SUPFAM" id="SSF81296">
    <property type="entry name" value="E set domains"/>
    <property type="match status" value="1"/>
</dbReference>
<keyword evidence="4" id="KW-1185">Reference proteome</keyword>
<dbReference type="SUPFAM" id="SSF63825">
    <property type="entry name" value="YWTD domain"/>
    <property type="match status" value="1"/>
</dbReference>
<comment type="caution">
    <text evidence="3">The sequence shown here is derived from an EMBL/GenBank/DDBJ whole genome shotgun (WGS) entry which is preliminary data.</text>
</comment>
<accession>A0A023BUZ3</accession>
<evidence type="ECO:0000313" key="3">
    <source>
        <dbReference type="EMBL" id="EZH73826.1"/>
    </source>
</evidence>
<dbReference type="Gene3D" id="2.60.40.10">
    <property type="entry name" value="Immunoglobulins"/>
    <property type="match status" value="1"/>
</dbReference>
<sequence length="394" mass="43861">MRKFLSLLTILTIVFSCSSDDSTEPQQNEFPTNIAIASQTTAGVGDILTINGNGFLTSETYIVTFTDNEIAKIIEINSNYLKLEVPEKAISGDITLTHNNKTEIIGSILINTTSNVYAYKRNYSDPNNYIKQIIKIDKQTGSETIVTDLDINSTYYESLVFDNSEKNILGIVENSILSVNTETGQSTTINLENSSGIDYQEIVLDDNGNLYAYKRNYADPNNYIKQIVKIDKQTGGETIVADLNINSTYYESLVFDSSEKNILGIVENSILSVNTETGQSTIINLENSSGIDYQEIVLDDNGNLYAYKRNYTDPNNYIKQIIKIDKQTGGETIVADLNISSTYYEDLIFDSSEKNILGIVENSILSVNIETGESITINLENSNDVDYQELVVMN</sequence>
<dbReference type="EMBL" id="AQRA01000005">
    <property type="protein sequence ID" value="EZH73826.1"/>
    <property type="molecule type" value="Genomic_DNA"/>
</dbReference>
<evidence type="ECO:0000259" key="2">
    <source>
        <dbReference type="Pfam" id="PF01833"/>
    </source>
</evidence>
<name>A0A023BUZ3_9FLAO</name>
<evidence type="ECO:0000313" key="4">
    <source>
        <dbReference type="Proteomes" id="UP000023541"/>
    </source>
</evidence>
<dbReference type="RefSeq" id="WP_034242631.1">
    <property type="nucleotide sequence ID" value="NZ_AQRA01000005.1"/>
</dbReference>
<dbReference type="STRING" id="1317122.ATO12_18005"/>
<organism evidence="3 4">
    <name type="scientific">Aquimarina atlantica</name>
    <dbReference type="NCBI Taxonomy" id="1317122"/>
    <lineage>
        <taxon>Bacteria</taxon>
        <taxon>Pseudomonadati</taxon>
        <taxon>Bacteroidota</taxon>
        <taxon>Flavobacteriia</taxon>
        <taxon>Flavobacteriales</taxon>
        <taxon>Flavobacteriaceae</taxon>
        <taxon>Aquimarina</taxon>
    </lineage>
</organism>
<dbReference type="InterPro" id="IPR014756">
    <property type="entry name" value="Ig_E-set"/>
</dbReference>
<dbReference type="PROSITE" id="PS51257">
    <property type="entry name" value="PROKAR_LIPOPROTEIN"/>
    <property type="match status" value="1"/>
</dbReference>